<evidence type="ECO:0000256" key="1">
    <source>
        <dbReference type="SAM" id="Phobius"/>
    </source>
</evidence>
<proteinExistence type="evidence at transcript level"/>
<evidence type="ECO:0000313" key="2">
    <source>
        <dbReference type="EMBL" id="AIW62664.1"/>
    </source>
</evidence>
<organism evidence="2">
    <name type="scientific">Scytodes thoracica</name>
    <name type="common">Spitting spider</name>
    <name type="synonym">Aranea thoracica</name>
    <dbReference type="NCBI Taxonomy" id="1112478"/>
    <lineage>
        <taxon>Eukaryota</taxon>
        <taxon>Metazoa</taxon>
        <taxon>Ecdysozoa</taxon>
        <taxon>Arthropoda</taxon>
        <taxon>Chelicerata</taxon>
        <taxon>Arachnida</taxon>
        <taxon>Araneae</taxon>
        <taxon>Araneomorphae</taxon>
        <taxon>Haplogynae</taxon>
        <taxon>Scytodoidea</taxon>
        <taxon>Scytodidae</taxon>
        <taxon>Scytodes</taxon>
    </lineage>
</organism>
<accession>A0A0A0V705</accession>
<keyword evidence="1" id="KW-0472">Membrane</keyword>
<dbReference type="EMBL" id="KF860768">
    <property type="protein sequence ID" value="AIW62664.1"/>
    <property type="molecule type" value="mRNA"/>
</dbReference>
<reference evidence="2" key="1">
    <citation type="submission" date="2013-11" db="EMBL/GenBank/DDBJ databases">
        <authorList>
            <person name="Thropp P.A."/>
            <person name="Correa S.M."/>
            <person name="Garb J.E."/>
            <person name="Binford G.J."/>
        </authorList>
    </citation>
    <scope>NUCLEOTIDE SEQUENCE</scope>
    <source>
        <tissue evidence="2">Venom gland</tissue>
    </source>
</reference>
<name>A0A0A0V705_SCYTH</name>
<feature type="transmembrane region" description="Helical" evidence="1">
    <location>
        <begin position="26"/>
        <end position="43"/>
    </location>
</feature>
<protein>
    <submittedName>
        <fullName evidence="2">Uncharacterized protein</fullName>
    </submittedName>
</protein>
<keyword evidence="1" id="KW-1133">Transmembrane helix</keyword>
<reference evidence="2" key="2">
    <citation type="journal article" date="2014" name="J. Proteome Res.">
        <title>Spit and venom from scytodes spiders: a diverse and distinct cocktail.</title>
        <authorList>
            <person name="Zobel-Thropp P.A."/>
            <person name="Correa S.M."/>
            <person name="Garb J.E."/>
            <person name="Binford G.J."/>
        </authorList>
    </citation>
    <scope>NUCLEOTIDE SEQUENCE</scope>
    <source>
        <tissue evidence="2">Venom gland</tissue>
    </source>
</reference>
<dbReference type="AlphaFoldDB" id="A0A0A0V705"/>
<keyword evidence="1" id="KW-0812">Transmembrane</keyword>
<sequence length="50" mass="5946">MGFLKIYRQTNATYVTLKECRNDTVLLFYIIHVTFYSFTAHLYKSNLLHG</sequence>